<proteinExistence type="predicted"/>
<evidence type="ECO:0008006" key="7">
    <source>
        <dbReference type="Google" id="ProtNLM"/>
    </source>
</evidence>
<dbReference type="InterPro" id="IPR027805">
    <property type="entry name" value="Transposase_HTH_dom"/>
</dbReference>
<evidence type="ECO:0000259" key="3">
    <source>
        <dbReference type="Pfam" id="PF13359"/>
    </source>
</evidence>
<comment type="cofactor">
    <cofactor evidence="1">
        <name>a divalent metal cation</name>
        <dbReference type="ChEBI" id="CHEBI:60240"/>
    </cofactor>
</comment>
<reference evidence="5" key="1">
    <citation type="submission" date="2025-08" db="UniProtKB">
        <authorList>
            <consortium name="Ensembl"/>
        </authorList>
    </citation>
    <scope>IDENTIFICATION</scope>
</reference>
<dbReference type="Pfam" id="PF13359">
    <property type="entry name" value="DDE_Tnp_4"/>
    <property type="match status" value="1"/>
</dbReference>
<dbReference type="AlphaFoldDB" id="A0A673ZJ57"/>
<dbReference type="GeneTree" id="ENSGT00940000164656"/>
<evidence type="ECO:0000256" key="1">
    <source>
        <dbReference type="ARBA" id="ARBA00001968"/>
    </source>
</evidence>
<sequence>MKSLQLWLKVLNLKKPPNRPYVCSYHFVDKRLTEEHPFSEKWLGYDADSTDQKATSHQDIIIYRYVPMTSQHKDADTQWEVLALTDHSYVSREPVNKPTCNEQTQCGGAEPLTHTILKNHTSSGFYTGLPISVFFDHVAFLQKFYMANLKMHITDQILITLMKLNLLQGDLAELFAVSQGVVSRILPYWIDTMEHRRMYIPWLPRETIQNTLPQCFKEKFPNTTCFIDCSETTLQKAHNIDSRGQSFSHYYSSNTLKYLVAVAPCELVILISPAYGGRCSDKFITQNSGFLEYLRPGDDVMEDTIRDLLYERKVNLAIPAFTQKGGQLSDKDVTITRRIAHMCIHVESTVPINLTHKMDHVLRICAALVNITVQDKKKHQSRVMLR</sequence>
<accession>A0A673ZJ57</accession>
<feature type="domain" description="DDE Tnp4" evidence="3">
    <location>
        <begin position="227"/>
        <end position="349"/>
    </location>
</feature>
<keyword evidence="6" id="KW-1185">Reference proteome</keyword>
<dbReference type="PANTHER" id="PTHR23080:SF143">
    <property type="entry name" value="SI:DKEY-56D12.4"/>
    <property type="match status" value="1"/>
</dbReference>
<dbReference type="Proteomes" id="UP000472277">
    <property type="component" value="Chromosome 12"/>
</dbReference>
<dbReference type="Pfam" id="PF13613">
    <property type="entry name" value="HTH_Tnp_4"/>
    <property type="match status" value="1"/>
</dbReference>
<evidence type="ECO:0000313" key="5">
    <source>
        <dbReference type="Ensembl" id="ENSSTUP00000047264.1"/>
    </source>
</evidence>
<evidence type="ECO:0000313" key="6">
    <source>
        <dbReference type="Proteomes" id="UP000472277"/>
    </source>
</evidence>
<dbReference type="InterPro" id="IPR027806">
    <property type="entry name" value="HARBI1_dom"/>
</dbReference>
<dbReference type="Ensembl" id="ENSSTUT00000049298.1">
    <property type="protein sequence ID" value="ENSSTUP00000047264.1"/>
    <property type="gene ID" value="ENSSTUG00000019865.1"/>
</dbReference>
<dbReference type="PANTHER" id="PTHR23080">
    <property type="entry name" value="THAP DOMAIN PROTEIN"/>
    <property type="match status" value="1"/>
</dbReference>
<reference evidence="5" key="2">
    <citation type="submission" date="2025-09" db="UniProtKB">
        <authorList>
            <consortium name="Ensembl"/>
        </authorList>
    </citation>
    <scope>IDENTIFICATION</scope>
</reference>
<dbReference type="OMA" id="WIANVRI"/>
<organism evidence="5 6">
    <name type="scientific">Salmo trutta</name>
    <name type="common">Brown trout</name>
    <dbReference type="NCBI Taxonomy" id="8032"/>
    <lineage>
        <taxon>Eukaryota</taxon>
        <taxon>Metazoa</taxon>
        <taxon>Chordata</taxon>
        <taxon>Craniata</taxon>
        <taxon>Vertebrata</taxon>
        <taxon>Euteleostomi</taxon>
        <taxon>Actinopterygii</taxon>
        <taxon>Neopterygii</taxon>
        <taxon>Teleostei</taxon>
        <taxon>Protacanthopterygii</taxon>
        <taxon>Salmoniformes</taxon>
        <taxon>Salmonidae</taxon>
        <taxon>Salmoninae</taxon>
        <taxon>Salmo</taxon>
    </lineage>
</organism>
<name>A0A673ZJ57_SALTR</name>
<feature type="domain" description="Transposase Helix-turn-helix" evidence="4">
    <location>
        <begin position="150"/>
        <end position="196"/>
    </location>
</feature>
<dbReference type="GO" id="GO:0046872">
    <property type="term" value="F:metal ion binding"/>
    <property type="evidence" value="ECO:0007669"/>
    <property type="project" value="UniProtKB-KW"/>
</dbReference>
<dbReference type="InParanoid" id="A0A673ZJ57"/>
<protein>
    <recommendedName>
        <fullName evidence="7">THAP-type domain-containing protein</fullName>
    </recommendedName>
</protein>
<evidence type="ECO:0000256" key="2">
    <source>
        <dbReference type="ARBA" id="ARBA00022723"/>
    </source>
</evidence>
<evidence type="ECO:0000259" key="4">
    <source>
        <dbReference type="Pfam" id="PF13613"/>
    </source>
</evidence>
<keyword evidence="2" id="KW-0479">Metal-binding</keyword>